<gene>
    <name evidence="5" type="ORF">CRE_06980</name>
</gene>
<dbReference type="InParanoid" id="E3NB47"/>
<evidence type="ECO:0000313" key="6">
    <source>
        <dbReference type="Proteomes" id="UP000008281"/>
    </source>
</evidence>
<dbReference type="STRING" id="31234.E3NB47"/>
<keyword evidence="1" id="KW-0863">Zinc-finger</keyword>
<dbReference type="eggNOG" id="KOG4185">
    <property type="taxonomic scope" value="Eukaryota"/>
</dbReference>
<sequence>MALPVIYSSTDVLEFKRNKEASMEFTISSASILEMKHNLPLCFTIDPIYSTIQPPSNVIKVTYYPNSPFHFMMTNRTMKIDFSAKSAGSDNVVMLSVVVLVADKIMQEQEEMEEEKAKVNLYEQLECKICARKYSEDIEDLTPIVLNYSARNLPKNRVIIDMLCDLKRMVLSQTHGTCDDPLLPCYENDQHEATIHCTTCKEDFCNKCFASTHSSRILSAHQAVPVFEKPLGPPNCTIHPDHEVRYVCTDIKCQIMSKLFCEECKIGEHVSHTFEGVEQLIENNAKDVEDAVKKLKEEEAKMLNLKMEKVKKVLKSFDKYGNEYVLYVNAITQYFELKKASALKKFEAFVDSESAKTEQGMLNIQTHGDSIAALRKKLEKMLCRRQGLFDVKDEIDLAAKMSNLENEVNDDFNSLSHFCISYEMVTKPMLHPMFAKRERAPKQDDGVVEGKTPRKRTRAADDHEIEEITLE</sequence>
<dbReference type="PANTHER" id="PTHR25462">
    <property type="entry name" value="BONUS, ISOFORM C-RELATED"/>
    <property type="match status" value="1"/>
</dbReference>
<keyword evidence="6" id="KW-1185">Reference proteome</keyword>
<evidence type="ECO:0000256" key="3">
    <source>
        <dbReference type="SAM" id="MobiDB-lite"/>
    </source>
</evidence>
<reference evidence="5" key="1">
    <citation type="submission" date="2007-07" db="EMBL/GenBank/DDBJ databases">
        <title>PCAP assembly of the Caenorhabditis remanei genome.</title>
        <authorList>
            <consortium name="The Caenorhabditis remanei Sequencing Consortium"/>
            <person name="Wilson R.K."/>
        </authorList>
    </citation>
    <scope>NUCLEOTIDE SEQUENCE [LARGE SCALE GENOMIC DNA]</scope>
    <source>
        <strain evidence="5">PB4641</strain>
    </source>
</reference>
<dbReference type="OrthoDB" id="654191at2759"/>
<dbReference type="PROSITE" id="PS50119">
    <property type="entry name" value="ZF_BBOX"/>
    <property type="match status" value="1"/>
</dbReference>
<protein>
    <recommendedName>
        <fullName evidence="4">B box-type domain-containing protein</fullName>
    </recommendedName>
</protein>
<feature type="domain" description="B box-type" evidence="4">
    <location>
        <begin position="180"/>
        <end position="226"/>
    </location>
</feature>
<dbReference type="AlphaFoldDB" id="E3NB47"/>
<evidence type="ECO:0000256" key="2">
    <source>
        <dbReference type="SAM" id="Coils"/>
    </source>
</evidence>
<name>E3NB47_CAERE</name>
<feature type="coiled-coil region" evidence="2">
    <location>
        <begin position="278"/>
        <end position="313"/>
    </location>
</feature>
<dbReference type="EMBL" id="DS268581">
    <property type="protein sequence ID" value="EFO91771.1"/>
    <property type="molecule type" value="Genomic_DNA"/>
</dbReference>
<dbReference type="SUPFAM" id="SSF57845">
    <property type="entry name" value="B-box zinc-binding domain"/>
    <property type="match status" value="1"/>
</dbReference>
<dbReference type="CDD" id="cd19773">
    <property type="entry name" value="Bbox2_TRIM23_C-IX_rpt1"/>
    <property type="match status" value="1"/>
</dbReference>
<dbReference type="Gene3D" id="3.30.160.60">
    <property type="entry name" value="Classic Zinc Finger"/>
    <property type="match status" value="1"/>
</dbReference>
<evidence type="ECO:0000259" key="4">
    <source>
        <dbReference type="PROSITE" id="PS50119"/>
    </source>
</evidence>
<dbReference type="Proteomes" id="UP000008281">
    <property type="component" value="Unassembled WGS sequence"/>
</dbReference>
<organism evidence="6">
    <name type="scientific">Caenorhabditis remanei</name>
    <name type="common">Caenorhabditis vulgaris</name>
    <dbReference type="NCBI Taxonomy" id="31234"/>
    <lineage>
        <taxon>Eukaryota</taxon>
        <taxon>Metazoa</taxon>
        <taxon>Ecdysozoa</taxon>
        <taxon>Nematoda</taxon>
        <taxon>Chromadorea</taxon>
        <taxon>Rhabditida</taxon>
        <taxon>Rhabditina</taxon>
        <taxon>Rhabditomorpha</taxon>
        <taxon>Rhabditoidea</taxon>
        <taxon>Rhabditidae</taxon>
        <taxon>Peloderinae</taxon>
        <taxon>Caenorhabditis</taxon>
    </lineage>
</organism>
<dbReference type="GO" id="GO:0008270">
    <property type="term" value="F:zinc ion binding"/>
    <property type="evidence" value="ECO:0007669"/>
    <property type="project" value="UniProtKB-KW"/>
</dbReference>
<dbReference type="OMA" id="QHEATIH"/>
<dbReference type="InterPro" id="IPR000315">
    <property type="entry name" value="Znf_B-box"/>
</dbReference>
<keyword evidence="1" id="KW-0479">Metal-binding</keyword>
<keyword evidence="2" id="KW-0175">Coiled coil</keyword>
<proteinExistence type="predicted"/>
<accession>E3NB47</accession>
<dbReference type="HOGENOM" id="CLU_041835_0_0_1"/>
<keyword evidence="1" id="KW-0862">Zinc</keyword>
<dbReference type="PANTHER" id="PTHR25462:SF296">
    <property type="entry name" value="MEIOTIC P26, ISOFORM F"/>
    <property type="match status" value="1"/>
</dbReference>
<evidence type="ECO:0000256" key="1">
    <source>
        <dbReference type="PROSITE-ProRule" id="PRU00024"/>
    </source>
</evidence>
<feature type="region of interest" description="Disordered" evidence="3">
    <location>
        <begin position="437"/>
        <end position="471"/>
    </location>
</feature>
<dbReference type="InterPro" id="IPR047153">
    <property type="entry name" value="TRIM45/56/19-like"/>
</dbReference>
<evidence type="ECO:0000313" key="5">
    <source>
        <dbReference type="EMBL" id="EFO91771.1"/>
    </source>
</evidence>
<dbReference type="CDD" id="cd19774">
    <property type="entry name" value="Bbox2_TRIM23_C-IX_rpt2"/>
    <property type="match status" value="1"/>
</dbReference>